<dbReference type="InterPro" id="IPR036721">
    <property type="entry name" value="RCK_C_sf"/>
</dbReference>
<dbReference type="GO" id="GO:0005886">
    <property type="term" value="C:plasma membrane"/>
    <property type="evidence" value="ECO:0007669"/>
    <property type="project" value="TreeGrafter"/>
</dbReference>
<keyword evidence="3" id="KW-0050">Antiport</keyword>
<protein>
    <submittedName>
        <fullName evidence="14">Glutathione-regulated potassium-efflux system protein KefB,putative</fullName>
    </submittedName>
</protein>
<organism evidence="14 16">
    <name type="scientific">Moritella viscosa</name>
    <dbReference type="NCBI Taxonomy" id="80854"/>
    <lineage>
        <taxon>Bacteria</taxon>
        <taxon>Pseudomonadati</taxon>
        <taxon>Pseudomonadota</taxon>
        <taxon>Gammaproteobacteria</taxon>
        <taxon>Alteromonadales</taxon>
        <taxon>Moritellaceae</taxon>
        <taxon>Moritella</taxon>
    </lineage>
</organism>
<dbReference type="InterPro" id="IPR038770">
    <property type="entry name" value="Na+/solute_symporter_sf"/>
</dbReference>
<keyword evidence="5 10" id="KW-0812">Transmembrane</keyword>
<feature type="transmembrane region" description="Helical" evidence="10">
    <location>
        <begin position="143"/>
        <end position="166"/>
    </location>
</feature>
<sequence length="654" mass="71936">MFIDIIQLLSLAVALVALFQRIHLPPILAYLATGMIAGPYGFQLIVEQADIELFAELGVVFLMFSLGLEFSLPRLLSMRHLVLGLGGGQVLSVGVLFMLLGLFASLYWSQAFVVASAMLMSSTAIVIKQLAESKLLNSRLSKLSISVLLFQDIAVVPFLIMIPLLAQQSGDVMLIAEQMGWAMVKGLFAVFLILSVGRWILPTLFKEIALIRSDELFVMSTLLVALIAGLMTHWLGLSMALGAFLAGMMLGEGPYRHQLEADIRPFRDVLMGLFFITIGMLLNLPSLLADWPRLIIVLVVMMLSKIFLVFILAKWLGESSSNALSTGLVLAQMGEFGFVLLALAGKLALLPLPLISTLVGVGVLSMAMTPWLIECHQGIVRRLLFQPKPKRKSGLSPPLPGQYIDHVIVCGYGRSGQTIARFLKIEGIPYTVIDRDPVRVQEALNGGEKIEFGDASRREIQMMLGVEKAKSIIITFNDTEKAIELLKVVKPLTDAKVLVRTTDDSNILTLHNAGATDVVPESLEGSLMMVSHVLAISGVPIKRILKRLQHERKGHYNHLHGFYFGGESNVSFEESEALERLHAIRLEFGAYAIGKTVAEVKLKEVSYRAVRRQGIELTQVHQDFIFEVGDVVLVCGPSRYVKRAEHCLLGGWAG</sequence>
<evidence type="ECO:0000256" key="9">
    <source>
        <dbReference type="ARBA" id="ARBA00023136"/>
    </source>
</evidence>
<proteinExistence type="predicted"/>
<dbReference type="Gene3D" id="3.30.70.1450">
    <property type="entry name" value="Regulator of K+ conductance, C-terminal domain"/>
    <property type="match status" value="1"/>
</dbReference>
<dbReference type="Gene3D" id="1.20.1530.20">
    <property type="match status" value="1"/>
</dbReference>
<evidence type="ECO:0000256" key="8">
    <source>
        <dbReference type="ARBA" id="ARBA00023065"/>
    </source>
</evidence>
<reference evidence="14 16" key="2">
    <citation type="submission" date="2016-11" db="EMBL/GenBank/DDBJ databases">
        <authorList>
            <person name="Jaros S."/>
            <person name="Januszkiewicz K."/>
            <person name="Wedrychowicz H."/>
        </authorList>
    </citation>
    <scope>NUCLEOTIDE SEQUENCE [LARGE SCALE GENOMIC DNA]</scope>
    <source>
        <strain evidence="14">NVI 5450</strain>
    </source>
</reference>
<dbReference type="Gene3D" id="3.40.50.720">
    <property type="entry name" value="NAD(P)-binding Rossmann-like Domain"/>
    <property type="match status" value="1"/>
</dbReference>
<dbReference type="EMBL" id="FPLJ01000008">
    <property type="protein sequence ID" value="SGY82439.1"/>
    <property type="molecule type" value="Genomic_DNA"/>
</dbReference>
<dbReference type="Pfam" id="PF00999">
    <property type="entry name" value="Na_H_Exchanger"/>
    <property type="match status" value="1"/>
</dbReference>
<comment type="subcellular location">
    <subcellularLocation>
        <location evidence="1">Membrane</location>
        <topology evidence="1">Multi-pass membrane protein</topology>
    </subcellularLocation>
</comment>
<keyword evidence="7 10" id="KW-1133">Transmembrane helix</keyword>
<feature type="transmembrane region" description="Helical" evidence="10">
    <location>
        <begin position="178"/>
        <end position="201"/>
    </location>
</feature>
<feature type="transmembrane region" description="Helical" evidence="10">
    <location>
        <begin position="350"/>
        <end position="373"/>
    </location>
</feature>
<dbReference type="AlphaFoldDB" id="A0A1L0A9R7"/>
<keyword evidence="4" id="KW-0633">Potassium transport</keyword>
<feature type="transmembrane region" description="Helical" evidence="10">
    <location>
        <begin position="269"/>
        <end position="288"/>
    </location>
</feature>
<feature type="transmembrane region" description="Helical" evidence="10">
    <location>
        <begin position="323"/>
        <end position="343"/>
    </location>
</feature>
<dbReference type="GO" id="GO:0008324">
    <property type="term" value="F:monoatomic cation transmembrane transporter activity"/>
    <property type="evidence" value="ECO:0007669"/>
    <property type="project" value="InterPro"/>
</dbReference>
<dbReference type="InterPro" id="IPR006153">
    <property type="entry name" value="Cation/H_exchanger_TM"/>
</dbReference>
<dbReference type="InterPro" id="IPR036291">
    <property type="entry name" value="NAD(P)-bd_dom_sf"/>
</dbReference>
<evidence type="ECO:0000313" key="16">
    <source>
        <dbReference type="Proteomes" id="UP000183794"/>
    </source>
</evidence>
<evidence type="ECO:0000259" key="11">
    <source>
        <dbReference type="PROSITE" id="PS51201"/>
    </source>
</evidence>
<evidence type="ECO:0000256" key="10">
    <source>
        <dbReference type="SAM" id="Phobius"/>
    </source>
</evidence>
<dbReference type="SUPFAM" id="SSF116726">
    <property type="entry name" value="TrkA C-terminal domain-like"/>
    <property type="match status" value="1"/>
</dbReference>
<dbReference type="OrthoDB" id="9781411at2"/>
<dbReference type="GO" id="GO:1902600">
    <property type="term" value="P:proton transmembrane transport"/>
    <property type="evidence" value="ECO:0007669"/>
    <property type="project" value="InterPro"/>
</dbReference>
<dbReference type="InterPro" id="IPR003148">
    <property type="entry name" value="RCK_N"/>
</dbReference>
<dbReference type="GO" id="GO:0006813">
    <property type="term" value="P:potassium ion transport"/>
    <property type="evidence" value="ECO:0007669"/>
    <property type="project" value="UniProtKB-KW"/>
</dbReference>
<feature type="transmembrane region" description="Helical" evidence="10">
    <location>
        <begin position="222"/>
        <end position="249"/>
    </location>
</feature>
<keyword evidence="9 10" id="KW-0472">Membrane</keyword>
<dbReference type="EMBL" id="FPLD01000006">
    <property type="protein sequence ID" value="SGY82994.1"/>
    <property type="molecule type" value="Genomic_DNA"/>
</dbReference>
<evidence type="ECO:0000256" key="5">
    <source>
        <dbReference type="ARBA" id="ARBA00022692"/>
    </source>
</evidence>
<dbReference type="RefSeq" id="WP_075470915.1">
    <property type="nucleotide sequence ID" value="NZ_CAWQZC010000049.1"/>
</dbReference>
<gene>
    <name evidence="13" type="ORF">MT2528_0235</name>
    <name evidence="14" type="ORF">NVI5450_0220</name>
</gene>
<dbReference type="GO" id="GO:0015297">
    <property type="term" value="F:antiporter activity"/>
    <property type="evidence" value="ECO:0007669"/>
    <property type="project" value="UniProtKB-KW"/>
</dbReference>
<dbReference type="PROSITE" id="PS51201">
    <property type="entry name" value="RCK_N"/>
    <property type="match status" value="1"/>
</dbReference>
<feature type="transmembrane region" description="Helical" evidence="10">
    <location>
        <begin position="81"/>
        <end position="104"/>
    </location>
</feature>
<dbReference type="PROSITE" id="PS51202">
    <property type="entry name" value="RCK_C"/>
    <property type="match status" value="1"/>
</dbReference>
<evidence type="ECO:0000256" key="7">
    <source>
        <dbReference type="ARBA" id="ARBA00022989"/>
    </source>
</evidence>
<dbReference type="PANTHER" id="PTHR46157">
    <property type="entry name" value="K(+) EFFLUX ANTIPORTER 3, CHLOROPLASTIC"/>
    <property type="match status" value="1"/>
</dbReference>
<keyword evidence="2" id="KW-0813">Transport</keyword>
<feature type="transmembrane region" description="Helical" evidence="10">
    <location>
        <begin position="295"/>
        <end position="317"/>
    </location>
</feature>
<dbReference type="InterPro" id="IPR006037">
    <property type="entry name" value="RCK_C"/>
</dbReference>
<feature type="transmembrane region" description="Helical" evidence="10">
    <location>
        <begin position="110"/>
        <end position="131"/>
    </location>
</feature>
<keyword evidence="6" id="KW-0630">Potassium</keyword>
<reference evidence="13 15" key="1">
    <citation type="submission" date="2016-11" db="EMBL/GenBank/DDBJ databases">
        <authorList>
            <person name="Klemetsen T."/>
        </authorList>
    </citation>
    <scope>NUCLEOTIDE SEQUENCE [LARGE SCALE GENOMIC DNA]</scope>
    <source>
        <strain evidence="13">MT 2528</strain>
    </source>
</reference>
<accession>A0A1L0A9R7</accession>
<dbReference type="Proteomes" id="UP000182660">
    <property type="component" value="Unassembled WGS sequence"/>
</dbReference>
<feature type="domain" description="RCK N-terminal" evidence="11">
    <location>
        <begin position="404"/>
        <end position="520"/>
    </location>
</feature>
<name>A0A1L0A9R7_9GAMM</name>
<evidence type="ECO:0000256" key="1">
    <source>
        <dbReference type="ARBA" id="ARBA00004141"/>
    </source>
</evidence>
<dbReference type="Proteomes" id="UP000183794">
    <property type="component" value="Unassembled WGS sequence"/>
</dbReference>
<dbReference type="GeneID" id="61293970"/>
<dbReference type="SUPFAM" id="SSF51735">
    <property type="entry name" value="NAD(P)-binding Rossmann-fold domains"/>
    <property type="match status" value="1"/>
</dbReference>
<evidence type="ECO:0000256" key="3">
    <source>
        <dbReference type="ARBA" id="ARBA00022449"/>
    </source>
</evidence>
<evidence type="ECO:0000256" key="6">
    <source>
        <dbReference type="ARBA" id="ARBA00022958"/>
    </source>
</evidence>
<keyword evidence="15" id="KW-1185">Reference proteome</keyword>
<dbReference type="Pfam" id="PF02080">
    <property type="entry name" value="TrkA_C"/>
    <property type="match status" value="1"/>
</dbReference>
<keyword evidence="8" id="KW-0406">Ion transport</keyword>
<dbReference type="Pfam" id="PF02254">
    <property type="entry name" value="TrkA_N"/>
    <property type="match status" value="1"/>
</dbReference>
<feature type="transmembrane region" description="Helical" evidence="10">
    <location>
        <begin position="53"/>
        <end position="72"/>
    </location>
</feature>
<evidence type="ECO:0000256" key="2">
    <source>
        <dbReference type="ARBA" id="ARBA00022448"/>
    </source>
</evidence>
<evidence type="ECO:0000259" key="12">
    <source>
        <dbReference type="PROSITE" id="PS51202"/>
    </source>
</evidence>
<evidence type="ECO:0000313" key="15">
    <source>
        <dbReference type="Proteomes" id="UP000182660"/>
    </source>
</evidence>
<evidence type="ECO:0000313" key="14">
    <source>
        <dbReference type="EMBL" id="SGY82994.1"/>
    </source>
</evidence>
<dbReference type="PANTHER" id="PTHR46157:SF4">
    <property type="entry name" value="K(+) EFFLUX ANTIPORTER 3, CHLOROPLASTIC"/>
    <property type="match status" value="1"/>
</dbReference>
<feature type="domain" description="RCK C-terminal" evidence="12">
    <location>
        <begin position="567"/>
        <end position="650"/>
    </location>
</feature>
<evidence type="ECO:0000256" key="4">
    <source>
        <dbReference type="ARBA" id="ARBA00022538"/>
    </source>
</evidence>
<evidence type="ECO:0000313" key="13">
    <source>
        <dbReference type="EMBL" id="SGY82439.1"/>
    </source>
</evidence>